<protein>
    <submittedName>
        <fullName evidence="3">Putative lipoprotein</fullName>
    </submittedName>
</protein>
<reference evidence="3 4" key="1">
    <citation type="journal article" date="2011" name="PLoS Pathog.">
        <title>Salmonella bongori provides insights into the evolution of the Salmonellae.</title>
        <authorList>
            <person name="Fookes M."/>
            <person name="Schroeder G.N."/>
            <person name="Langridge G.C."/>
            <person name="Blondel C.J."/>
            <person name="Mammina C."/>
            <person name="Connor T.R."/>
            <person name="Seth-Smith H."/>
            <person name="Vernikos G.S."/>
            <person name="Robinson K.S."/>
            <person name="Sanders M."/>
            <person name="Petty N.K."/>
            <person name="Kingsley R.A."/>
            <person name="Baumler A.J."/>
            <person name="Nuccio S.P."/>
            <person name="Contreras I."/>
            <person name="Santiviago C.A."/>
            <person name="Maskell D."/>
            <person name="Barrow P."/>
            <person name="Humphrey T."/>
            <person name="Nastasi A."/>
            <person name="Roberts M."/>
            <person name="Frankel G."/>
            <person name="Parkhill J."/>
            <person name="Dougan G."/>
            <person name="Thomson N.R."/>
        </authorList>
    </citation>
    <scope>NUCLEOTIDE SEQUENCE [LARGE SCALE GENOMIC DNA]</scope>
    <source>
        <strain evidence="4">ATCC 43975 / DSM 13772 / NCTC 12419</strain>
    </source>
</reference>
<dbReference type="Proteomes" id="UP000000289">
    <property type="component" value="Chromosome"/>
</dbReference>
<feature type="chain" id="PRO_5005331912" evidence="1">
    <location>
        <begin position="24"/>
        <end position="167"/>
    </location>
</feature>
<organism evidence="3 4">
    <name type="scientific">Salmonella bongori (strain ATCC 43975 / DSM 13772 / NCTC 12419)</name>
    <dbReference type="NCBI Taxonomy" id="218493"/>
    <lineage>
        <taxon>Bacteria</taxon>
        <taxon>Pseudomonadati</taxon>
        <taxon>Pseudomonadota</taxon>
        <taxon>Gammaproteobacteria</taxon>
        <taxon>Enterobacterales</taxon>
        <taxon>Enterobacteriaceae</taxon>
        <taxon>Salmonella</taxon>
    </lineage>
</organism>
<dbReference type="InterPro" id="IPR024289">
    <property type="entry name" value="DUF3828"/>
</dbReference>
<dbReference type="Pfam" id="PF12883">
    <property type="entry name" value="DUF3828"/>
    <property type="match status" value="1"/>
</dbReference>
<dbReference type="RefSeq" id="WP_001258712.1">
    <property type="nucleotide sequence ID" value="NC_015761.1"/>
</dbReference>
<feature type="domain" description="DUF3828" evidence="2">
    <location>
        <begin position="23"/>
        <end position="143"/>
    </location>
</feature>
<dbReference type="EMBL" id="FR877557">
    <property type="protein sequence ID" value="CCC31902.1"/>
    <property type="molecule type" value="Genomic_DNA"/>
</dbReference>
<dbReference type="AlphaFoldDB" id="A0A0K0HEV0"/>
<keyword evidence="1" id="KW-0732">Signal</keyword>
<evidence type="ECO:0000313" key="4">
    <source>
        <dbReference type="Proteomes" id="UP000000289"/>
    </source>
</evidence>
<dbReference type="GeneID" id="44981859"/>
<name>A0A0K0HEV0_SALBC</name>
<dbReference type="PROSITE" id="PS51257">
    <property type="entry name" value="PROKAR_LIPOPROTEIN"/>
    <property type="match status" value="1"/>
</dbReference>
<evidence type="ECO:0000313" key="3">
    <source>
        <dbReference type="EMBL" id="CCC31902.1"/>
    </source>
</evidence>
<dbReference type="eggNOG" id="ENOG5032U2D">
    <property type="taxonomic scope" value="Bacteria"/>
</dbReference>
<dbReference type="KEGG" id="sbg:SBG_2848"/>
<evidence type="ECO:0000256" key="1">
    <source>
        <dbReference type="SAM" id="SignalP"/>
    </source>
</evidence>
<accession>A0A0K0HEV0</accession>
<feature type="signal peptide" evidence="1">
    <location>
        <begin position="1"/>
        <end position="23"/>
    </location>
</feature>
<proteinExistence type="predicted"/>
<evidence type="ECO:0000259" key="2">
    <source>
        <dbReference type="Pfam" id="PF12883"/>
    </source>
</evidence>
<dbReference type="Gene3D" id="3.10.450.50">
    <property type="match status" value="1"/>
</dbReference>
<sequence>MRTFIAILFISLLSACSSHPEQAQKRVFDFYSYYLNVYANSTGKIKPDPEKMKDYVAQETLNQLSVISYIYEQEIVGSDYYTYAQDYAADWIPRLRVGDAKDYFGGKYVNVWLGCENNKTYQIGVYLIKEDGRWKIYRVKDITDNYEQYIFDTHAIEKAKQHAASIN</sequence>
<keyword evidence="3" id="KW-0449">Lipoprotein</keyword>
<gene>
    <name evidence="3" type="ordered locus">SBG_2848</name>
</gene>